<feature type="non-terminal residue" evidence="10">
    <location>
        <position position="1"/>
    </location>
</feature>
<keyword evidence="5 8" id="KW-0472">Membrane</keyword>
<comment type="caution">
    <text evidence="10">The sequence shown here is derived from an EMBL/GenBank/DDBJ whole genome shotgun (WGS) entry which is preliminary data.</text>
</comment>
<keyword evidence="2" id="KW-1003">Cell membrane</keyword>
<dbReference type="GO" id="GO:0032870">
    <property type="term" value="P:cellular response to hormone stimulus"/>
    <property type="evidence" value="ECO:0007669"/>
    <property type="project" value="TreeGrafter"/>
</dbReference>
<dbReference type="Proteomes" id="UP000678393">
    <property type="component" value="Unassembled WGS sequence"/>
</dbReference>
<evidence type="ECO:0000259" key="9">
    <source>
        <dbReference type="PROSITE" id="PS50262"/>
    </source>
</evidence>
<evidence type="ECO:0000256" key="7">
    <source>
        <dbReference type="SAM" id="MobiDB-lite"/>
    </source>
</evidence>
<dbReference type="Gene3D" id="1.20.1070.10">
    <property type="entry name" value="Rhodopsin 7-helix transmembrane proteins"/>
    <property type="match status" value="1"/>
</dbReference>
<dbReference type="PROSITE" id="PS50262">
    <property type="entry name" value="G_PROTEIN_RECEP_F1_2"/>
    <property type="match status" value="1"/>
</dbReference>
<organism evidence="10 11">
    <name type="scientific">Candidula unifasciata</name>
    <dbReference type="NCBI Taxonomy" id="100452"/>
    <lineage>
        <taxon>Eukaryota</taxon>
        <taxon>Metazoa</taxon>
        <taxon>Spiralia</taxon>
        <taxon>Lophotrochozoa</taxon>
        <taxon>Mollusca</taxon>
        <taxon>Gastropoda</taxon>
        <taxon>Heterobranchia</taxon>
        <taxon>Euthyneura</taxon>
        <taxon>Panpulmonata</taxon>
        <taxon>Eupulmonata</taxon>
        <taxon>Stylommatophora</taxon>
        <taxon>Helicina</taxon>
        <taxon>Helicoidea</taxon>
        <taxon>Geomitridae</taxon>
        <taxon>Candidula</taxon>
    </lineage>
</organism>
<dbReference type="GO" id="GO:0004930">
    <property type="term" value="F:G protein-coupled receptor activity"/>
    <property type="evidence" value="ECO:0007669"/>
    <property type="project" value="InterPro"/>
</dbReference>
<gene>
    <name evidence="10" type="ORF">CUNI_LOCUS20265</name>
</gene>
<dbReference type="OrthoDB" id="6109871at2759"/>
<dbReference type="InterPro" id="IPR000276">
    <property type="entry name" value="GPCR_Rhodpsn"/>
</dbReference>
<keyword evidence="3 8" id="KW-0812">Transmembrane</keyword>
<keyword evidence="6" id="KW-0675">Receptor</keyword>
<name>A0A8S3ZYB7_9EUPU</name>
<evidence type="ECO:0000256" key="6">
    <source>
        <dbReference type="ARBA" id="ARBA00023170"/>
    </source>
</evidence>
<dbReference type="PANTHER" id="PTHR24241:SF76">
    <property type="entry name" value="NEUROPEPTIDE SIFAMIDE RECEPTOR"/>
    <property type="match status" value="1"/>
</dbReference>
<keyword evidence="4 8" id="KW-1133">Transmembrane helix</keyword>
<evidence type="ECO:0000256" key="8">
    <source>
        <dbReference type="SAM" id="Phobius"/>
    </source>
</evidence>
<evidence type="ECO:0000256" key="5">
    <source>
        <dbReference type="ARBA" id="ARBA00023136"/>
    </source>
</evidence>
<feature type="compositionally biased region" description="Low complexity" evidence="7">
    <location>
        <begin position="53"/>
        <end position="73"/>
    </location>
</feature>
<dbReference type="CDD" id="cd00637">
    <property type="entry name" value="7tm_classA_rhodopsin-like"/>
    <property type="match status" value="1"/>
</dbReference>
<evidence type="ECO:0000256" key="4">
    <source>
        <dbReference type="ARBA" id="ARBA00022989"/>
    </source>
</evidence>
<dbReference type="InterPro" id="IPR017452">
    <property type="entry name" value="GPCR_Rhodpsn_7TM"/>
</dbReference>
<proteinExistence type="predicted"/>
<keyword evidence="11" id="KW-1185">Reference proteome</keyword>
<evidence type="ECO:0000313" key="11">
    <source>
        <dbReference type="Proteomes" id="UP000678393"/>
    </source>
</evidence>
<dbReference type="PRINTS" id="PR00237">
    <property type="entry name" value="GPCRRHODOPSN"/>
</dbReference>
<evidence type="ECO:0000313" key="10">
    <source>
        <dbReference type="EMBL" id="CAG5134707.1"/>
    </source>
</evidence>
<dbReference type="AlphaFoldDB" id="A0A8S3ZYB7"/>
<reference evidence="10" key="1">
    <citation type="submission" date="2021-04" db="EMBL/GenBank/DDBJ databases">
        <authorList>
            <consortium name="Molecular Ecology Group"/>
        </authorList>
    </citation>
    <scope>NUCLEOTIDE SEQUENCE</scope>
</reference>
<accession>A0A8S3ZYB7</accession>
<protein>
    <recommendedName>
        <fullName evidence="9">G-protein coupled receptors family 1 profile domain-containing protein</fullName>
    </recommendedName>
</protein>
<evidence type="ECO:0000256" key="1">
    <source>
        <dbReference type="ARBA" id="ARBA00004651"/>
    </source>
</evidence>
<dbReference type="Pfam" id="PF00001">
    <property type="entry name" value="7tm_1"/>
    <property type="match status" value="1"/>
</dbReference>
<dbReference type="GO" id="GO:0042277">
    <property type="term" value="F:peptide binding"/>
    <property type="evidence" value="ECO:0007669"/>
    <property type="project" value="TreeGrafter"/>
</dbReference>
<dbReference type="EMBL" id="CAJHNH020007523">
    <property type="protein sequence ID" value="CAG5134707.1"/>
    <property type="molecule type" value="Genomic_DNA"/>
</dbReference>
<comment type="subcellular location">
    <subcellularLocation>
        <location evidence="1">Cell membrane</location>
        <topology evidence="1">Multi-pass membrane protein</topology>
    </subcellularLocation>
</comment>
<feature type="transmembrane region" description="Helical" evidence="8">
    <location>
        <begin position="168"/>
        <end position="187"/>
    </location>
</feature>
<dbReference type="GO" id="GO:0005886">
    <property type="term" value="C:plasma membrane"/>
    <property type="evidence" value="ECO:0007669"/>
    <property type="project" value="UniProtKB-SubCell"/>
</dbReference>
<dbReference type="PANTHER" id="PTHR24241">
    <property type="entry name" value="NEUROPEPTIDE RECEPTOR-RELATED G-PROTEIN COUPLED RECEPTOR"/>
    <property type="match status" value="1"/>
</dbReference>
<sequence>ERQSTVSILDNSNECITLNSSIDSTLEQYQEGNNTRSNENNINRGSARFGIVSNNSGSQSATSNSSENSNNSNTAIASIDRDPTHFSSIRIKTTSRTRIYVSAKTQNRVLPPNLQLPSELNHLQDHVQESEDEERLENAHNSQIYHQNPEQPSKRSSQRQIRVGKTTTVLFAVTLAYILSFLPYLTVMVMRSIIKDLEENLSPVGELAYKLCVKSFFINNAINPIIYSFLNQAFRQDAKQMFSRMCSKFCASNHVGRTLPPGDAV</sequence>
<evidence type="ECO:0000256" key="2">
    <source>
        <dbReference type="ARBA" id="ARBA00022475"/>
    </source>
</evidence>
<dbReference type="SUPFAM" id="SSF81321">
    <property type="entry name" value="Family A G protein-coupled receptor-like"/>
    <property type="match status" value="1"/>
</dbReference>
<feature type="domain" description="G-protein coupled receptors family 1 profile" evidence="9">
    <location>
        <begin position="165"/>
        <end position="227"/>
    </location>
</feature>
<feature type="region of interest" description="Disordered" evidence="7">
    <location>
        <begin position="31"/>
        <end position="79"/>
    </location>
</feature>
<evidence type="ECO:0000256" key="3">
    <source>
        <dbReference type="ARBA" id="ARBA00022692"/>
    </source>
</evidence>
<feature type="compositionally biased region" description="Low complexity" evidence="7">
    <location>
        <begin position="33"/>
        <end position="43"/>
    </location>
</feature>